<keyword evidence="3" id="KW-1185">Reference proteome</keyword>
<sequence>MSDYASLFATFVINVPRLINLPCIRKLAFFCSDHKNLNCINSWLLRACTSNTVEVEIRISYTENPIELPQILYVSTSLLVLKLNGNIRLDFPPDCVCFPSLKVLWIKVYSEDGIRFTEKLLHICRVLEDFFIKGDILNKKRELVLKVKSNTLKRLKIECLVHNFNADIDYSFAVDCPNLKNLELCDDFLAKYRITAGLKVLDYAKICVGDPSADYGKLELYFEVNHSNRAFELLEALSNVKSLSLSGGTTGAVGYYYETRDNVEEIALQIRLRNFAHLILRIDWRLKRGFAFIRLLYKTPEGSTPECLALCLQEIEILGFEGALYELTVVEFLLAHAEVLQKMRIHVQEVTPDAEMRASEACQVEMISTTKTEN</sequence>
<dbReference type="SUPFAM" id="SSF52047">
    <property type="entry name" value="RNI-like"/>
    <property type="match status" value="1"/>
</dbReference>
<accession>A0A5N5GQE4</accession>
<reference evidence="3" key="2">
    <citation type="submission" date="2019-10" db="EMBL/GenBank/DDBJ databases">
        <title>A de novo genome assembly of a pear dwarfing rootstock.</title>
        <authorList>
            <person name="Wang F."/>
            <person name="Wang J."/>
            <person name="Li S."/>
            <person name="Zhang Y."/>
            <person name="Fang M."/>
            <person name="Ma L."/>
            <person name="Zhao Y."/>
            <person name="Jiang S."/>
        </authorList>
    </citation>
    <scope>NUCLEOTIDE SEQUENCE [LARGE SCALE GENOMIC DNA]</scope>
</reference>
<protein>
    <submittedName>
        <fullName evidence="2">F-box/FBD/LRR-repeat protein</fullName>
    </submittedName>
</protein>
<proteinExistence type="predicted"/>
<feature type="domain" description="FBD" evidence="1">
    <location>
        <begin position="306"/>
        <end position="367"/>
    </location>
</feature>
<gene>
    <name evidence="2" type="ORF">D8674_022460</name>
</gene>
<dbReference type="EMBL" id="SMOL01000402">
    <property type="protein sequence ID" value="KAB2615872.1"/>
    <property type="molecule type" value="Genomic_DNA"/>
</dbReference>
<dbReference type="Pfam" id="PF08387">
    <property type="entry name" value="FBD"/>
    <property type="match status" value="1"/>
</dbReference>
<dbReference type="InterPro" id="IPR050232">
    <property type="entry name" value="FBL13/AtMIF1-like"/>
</dbReference>
<comment type="caution">
    <text evidence="2">The sequence shown here is derived from an EMBL/GenBank/DDBJ whole genome shotgun (WGS) entry which is preliminary data.</text>
</comment>
<dbReference type="Proteomes" id="UP000327157">
    <property type="component" value="Chromosome 3"/>
</dbReference>
<dbReference type="PANTHER" id="PTHR31900">
    <property type="entry name" value="F-BOX/RNI SUPERFAMILY PROTEIN-RELATED"/>
    <property type="match status" value="1"/>
</dbReference>
<evidence type="ECO:0000313" key="3">
    <source>
        <dbReference type="Proteomes" id="UP000327157"/>
    </source>
</evidence>
<dbReference type="InterPro" id="IPR006566">
    <property type="entry name" value="FBD"/>
</dbReference>
<dbReference type="OrthoDB" id="1298252at2759"/>
<dbReference type="PANTHER" id="PTHR31900:SF30">
    <property type="entry name" value="SUPERFAMILY PROTEIN, PUTATIVE-RELATED"/>
    <property type="match status" value="1"/>
</dbReference>
<name>A0A5N5GQE4_9ROSA</name>
<evidence type="ECO:0000259" key="1">
    <source>
        <dbReference type="SMART" id="SM00579"/>
    </source>
</evidence>
<dbReference type="SMART" id="SM00579">
    <property type="entry name" value="FBD"/>
    <property type="match status" value="1"/>
</dbReference>
<dbReference type="AlphaFoldDB" id="A0A5N5GQE4"/>
<organism evidence="2 3">
    <name type="scientific">Pyrus ussuriensis x Pyrus communis</name>
    <dbReference type="NCBI Taxonomy" id="2448454"/>
    <lineage>
        <taxon>Eukaryota</taxon>
        <taxon>Viridiplantae</taxon>
        <taxon>Streptophyta</taxon>
        <taxon>Embryophyta</taxon>
        <taxon>Tracheophyta</taxon>
        <taxon>Spermatophyta</taxon>
        <taxon>Magnoliopsida</taxon>
        <taxon>eudicotyledons</taxon>
        <taxon>Gunneridae</taxon>
        <taxon>Pentapetalae</taxon>
        <taxon>rosids</taxon>
        <taxon>fabids</taxon>
        <taxon>Rosales</taxon>
        <taxon>Rosaceae</taxon>
        <taxon>Amygdaloideae</taxon>
        <taxon>Maleae</taxon>
        <taxon>Pyrus</taxon>
    </lineage>
</organism>
<reference evidence="2 3" key="1">
    <citation type="submission" date="2019-09" db="EMBL/GenBank/DDBJ databases">
        <authorList>
            <person name="Ou C."/>
        </authorList>
    </citation>
    <scope>NUCLEOTIDE SEQUENCE [LARGE SCALE GENOMIC DNA]</scope>
    <source>
        <strain evidence="2">S2</strain>
        <tissue evidence="2">Leaf</tissue>
    </source>
</reference>
<evidence type="ECO:0000313" key="2">
    <source>
        <dbReference type="EMBL" id="KAB2615872.1"/>
    </source>
</evidence>
<reference evidence="2 3" key="3">
    <citation type="submission" date="2019-11" db="EMBL/GenBank/DDBJ databases">
        <title>A de novo genome assembly of a pear dwarfing rootstock.</title>
        <authorList>
            <person name="Wang F."/>
            <person name="Wang J."/>
            <person name="Li S."/>
            <person name="Zhang Y."/>
            <person name="Fang M."/>
            <person name="Ma L."/>
            <person name="Zhao Y."/>
            <person name="Jiang S."/>
        </authorList>
    </citation>
    <scope>NUCLEOTIDE SEQUENCE [LARGE SCALE GENOMIC DNA]</scope>
    <source>
        <strain evidence="2">S2</strain>
        <tissue evidence="2">Leaf</tissue>
    </source>
</reference>